<dbReference type="Proteomes" id="UP000612055">
    <property type="component" value="Unassembled WGS sequence"/>
</dbReference>
<dbReference type="EMBL" id="JAEHOE010000094">
    <property type="protein sequence ID" value="KAG2487604.1"/>
    <property type="molecule type" value="Genomic_DNA"/>
</dbReference>
<feature type="region of interest" description="Disordered" evidence="2">
    <location>
        <begin position="1"/>
        <end position="155"/>
    </location>
</feature>
<feature type="compositionally biased region" description="Low complexity" evidence="2">
    <location>
        <begin position="77"/>
        <end position="91"/>
    </location>
</feature>
<organism evidence="3 4">
    <name type="scientific">Edaphochlamys debaryana</name>
    <dbReference type="NCBI Taxonomy" id="47281"/>
    <lineage>
        <taxon>Eukaryota</taxon>
        <taxon>Viridiplantae</taxon>
        <taxon>Chlorophyta</taxon>
        <taxon>core chlorophytes</taxon>
        <taxon>Chlorophyceae</taxon>
        <taxon>CS clade</taxon>
        <taxon>Chlamydomonadales</taxon>
        <taxon>Chlamydomonadales incertae sedis</taxon>
        <taxon>Edaphochlamys</taxon>
    </lineage>
</organism>
<comment type="caution">
    <text evidence="3">The sequence shown here is derived from an EMBL/GenBank/DDBJ whole genome shotgun (WGS) entry which is preliminary data.</text>
</comment>
<accession>A0A835XQ13</accession>
<sequence length="227" mass="24232">MKSMRSSRDSSAAGNLSPGRHHHERQSMHRGGGSGGGYREEPHHHGGGHRSRRESSGGGFFGKLFGGGGQSRRRDQSQGGNSDYPAEGSPRAAPPAPAANTSPASRLKAFLSFAPQGPARKGAHAGALESPTRGGPVGPGGLPSTPEKTGAEEAADNMTVKDLQHRLQLAQAQVQDYERIKASLAVEQRTANEWKEKWNYQNFKLNLMVDMLVLRVLELDQPGPGGR</sequence>
<evidence type="ECO:0000313" key="3">
    <source>
        <dbReference type="EMBL" id="KAG2487604.1"/>
    </source>
</evidence>
<proteinExistence type="predicted"/>
<evidence type="ECO:0000256" key="1">
    <source>
        <dbReference type="SAM" id="Coils"/>
    </source>
</evidence>
<evidence type="ECO:0000313" key="4">
    <source>
        <dbReference type="Proteomes" id="UP000612055"/>
    </source>
</evidence>
<dbReference type="OrthoDB" id="551763at2759"/>
<keyword evidence="1" id="KW-0175">Coiled coil</keyword>
<evidence type="ECO:0000256" key="2">
    <source>
        <dbReference type="SAM" id="MobiDB-lite"/>
    </source>
</evidence>
<feature type="compositionally biased region" description="Gly residues" evidence="2">
    <location>
        <begin position="56"/>
        <end position="70"/>
    </location>
</feature>
<feature type="coiled-coil region" evidence="1">
    <location>
        <begin position="160"/>
        <end position="187"/>
    </location>
</feature>
<gene>
    <name evidence="3" type="ORF">HYH03_013743</name>
</gene>
<name>A0A835XQ13_9CHLO</name>
<reference evidence="3" key="1">
    <citation type="journal article" date="2020" name="bioRxiv">
        <title>Comparative genomics of Chlamydomonas.</title>
        <authorList>
            <person name="Craig R.J."/>
            <person name="Hasan A.R."/>
            <person name="Ness R.W."/>
            <person name="Keightley P.D."/>
        </authorList>
    </citation>
    <scope>NUCLEOTIDE SEQUENCE</scope>
    <source>
        <strain evidence="3">CCAP 11/70</strain>
    </source>
</reference>
<keyword evidence="4" id="KW-1185">Reference proteome</keyword>
<dbReference type="AlphaFoldDB" id="A0A835XQ13"/>
<protein>
    <submittedName>
        <fullName evidence="3">Uncharacterized protein</fullName>
    </submittedName>
</protein>